<keyword evidence="2" id="KW-0058">Aromatic hydrocarbons catabolism</keyword>
<comment type="similarity">
    <text evidence="1">Belongs to the peptidase S33 family.</text>
</comment>
<dbReference type="SUPFAM" id="SSF53474">
    <property type="entry name" value="alpha/beta-Hydrolases"/>
    <property type="match status" value="1"/>
</dbReference>
<name>A0ABY2H102_9HYPO</name>
<evidence type="ECO:0000259" key="4">
    <source>
        <dbReference type="Pfam" id="PF06441"/>
    </source>
</evidence>
<proteinExistence type="inferred from homology"/>
<dbReference type="GeneID" id="300578203"/>
<dbReference type="Pfam" id="PF06441">
    <property type="entry name" value="EHN"/>
    <property type="match status" value="1"/>
</dbReference>
<comment type="caution">
    <text evidence="5">The sequence shown here is derived from an EMBL/GenBank/DDBJ whole genome shotgun (WGS) entry which is preliminary data.</text>
</comment>
<gene>
    <name evidence="5" type="ORF">CCMA1212_006538</name>
</gene>
<evidence type="ECO:0000256" key="1">
    <source>
        <dbReference type="ARBA" id="ARBA00010088"/>
    </source>
</evidence>
<dbReference type="Proteomes" id="UP001642720">
    <property type="component" value="Unassembled WGS sequence"/>
</dbReference>
<organism evidence="5 6">
    <name type="scientific">Trichoderma ghanense</name>
    <dbReference type="NCBI Taxonomy" id="65468"/>
    <lineage>
        <taxon>Eukaryota</taxon>
        <taxon>Fungi</taxon>
        <taxon>Dikarya</taxon>
        <taxon>Ascomycota</taxon>
        <taxon>Pezizomycotina</taxon>
        <taxon>Sordariomycetes</taxon>
        <taxon>Hypocreomycetidae</taxon>
        <taxon>Hypocreales</taxon>
        <taxon>Hypocreaceae</taxon>
        <taxon>Trichoderma</taxon>
    </lineage>
</organism>
<dbReference type="RefSeq" id="XP_073557810.1">
    <property type="nucleotide sequence ID" value="XM_073703753.1"/>
</dbReference>
<dbReference type="Gene3D" id="3.40.50.1820">
    <property type="entry name" value="alpha/beta hydrolase"/>
    <property type="match status" value="1"/>
</dbReference>
<feature type="domain" description="Epoxide hydrolase N-terminal" evidence="4">
    <location>
        <begin position="5"/>
        <end position="91"/>
    </location>
</feature>
<dbReference type="InterPro" id="IPR029058">
    <property type="entry name" value="AB_hydrolase_fold"/>
</dbReference>
<reference evidence="5 6" key="1">
    <citation type="submission" date="2018-01" db="EMBL/GenBank/DDBJ databases">
        <title>Genome characterization of the sugarcane-associated fungus Trichoderma ghanense CCMA-1212 and their application in lignocelulose bioconversion.</title>
        <authorList>
            <person name="Steindorff A.S."/>
            <person name="Mendes T.D."/>
            <person name="Vilela E.S.D."/>
            <person name="Rodrigues D.S."/>
            <person name="Formighieri E.F."/>
            <person name="Melo I.S."/>
            <person name="Favaro L.C.L."/>
        </authorList>
    </citation>
    <scope>NUCLEOTIDE SEQUENCE [LARGE SCALE GENOMIC DNA]</scope>
    <source>
        <strain evidence="5 6">CCMA-1212</strain>
    </source>
</reference>
<protein>
    <recommendedName>
        <fullName evidence="4">Epoxide hydrolase N-terminal domain-containing protein</fullName>
    </recommendedName>
</protein>
<keyword evidence="6" id="KW-1185">Reference proteome</keyword>
<dbReference type="PANTHER" id="PTHR21661">
    <property type="entry name" value="EPOXIDE HYDROLASE 1-RELATED"/>
    <property type="match status" value="1"/>
</dbReference>
<evidence type="ECO:0000313" key="6">
    <source>
        <dbReference type="Proteomes" id="UP001642720"/>
    </source>
</evidence>
<dbReference type="InterPro" id="IPR010497">
    <property type="entry name" value="Epoxide_hydro_N"/>
</dbReference>
<accession>A0ABY2H102</accession>
<dbReference type="EMBL" id="PPTA01000008">
    <property type="protein sequence ID" value="TFB01609.1"/>
    <property type="molecule type" value="Genomic_DNA"/>
</dbReference>
<sequence length="116" mass="13354">MSLTAGISLSAPKRLKTEWTTYFNWTKEQEQMKTYEHIKTFTSITDLQTFTISSLYHVIGSQRVHFIHDISPDPNAIPLILLYGWPDSFLQMTQLVDGQEQHNPNTFTSLSPHSRA</sequence>
<evidence type="ECO:0000313" key="5">
    <source>
        <dbReference type="EMBL" id="TFB01609.1"/>
    </source>
</evidence>
<keyword evidence="3" id="KW-0378">Hydrolase</keyword>
<evidence type="ECO:0000256" key="3">
    <source>
        <dbReference type="ARBA" id="ARBA00022801"/>
    </source>
</evidence>
<dbReference type="PANTHER" id="PTHR21661:SF35">
    <property type="entry name" value="EPOXIDE HYDROLASE"/>
    <property type="match status" value="1"/>
</dbReference>
<evidence type="ECO:0000256" key="2">
    <source>
        <dbReference type="ARBA" id="ARBA00022797"/>
    </source>
</evidence>